<evidence type="ECO:0000313" key="2">
    <source>
        <dbReference type="Proteomes" id="UP000321331"/>
    </source>
</evidence>
<sequence>MDAIPYFEWPEVPEPTQQARTPVCKHWSFLALHGHRICQGFRAWWNVETISSTLTPLVDPAFLCRNLFATVFLESHCQAFLMVSMSPTRTTNKCQAFFDLYSAIVNKGRRLVRCQYFTQNPFCWNQSFLSDSIFEPSLFEGPSRWTVFYSSWPCPSLWKHRLKRLLLTHVWALRNSPV</sequence>
<name>A0A5C6SM88_FUSOC</name>
<evidence type="ECO:0000313" key="1">
    <source>
        <dbReference type="EMBL" id="TXB99751.1"/>
    </source>
</evidence>
<comment type="caution">
    <text evidence="1">The sequence shown here is derived from an EMBL/GenBank/DDBJ whole genome shotgun (WGS) entry which is preliminary data.</text>
</comment>
<reference evidence="1 2" key="1">
    <citation type="submission" date="2019-07" db="EMBL/GenBank/DDBJ databases">
        <title>The First High-Quality Draft Genome Sequence of the Causal Agent of the Current Panama Disease Epidemic.</title>
        <authorList>
            <person name="Warmington R.J."/>
            <person name="Kay W."/>
            <person name="Jeffries A."/>
            <person name="Bebber D."/>
            <person name="Moore K."/>
            <person name="Studholme D.J."/>
        </authorList>
    </citation>
    <scope>NUCLEOTIDE SEQUENCE [LARGE SCALE GENOMIC DNA]</scope>
    <source>
        <strain evidence="1 2">TR4</strain>
    </source>
</reference>
<gene>
    <name evidence="1" type="ORF">FocTR4_00014067</name>
</gene>
<organism evidence="1 2">
    <name type="scientific">Fusarium oxysporum f. sp. cubense</name>
    <dbReference type="NCBI Taxonomy" id="61366"/>
    <lineage>
        <taxon>Eukaryota</taxon>
        <taxon>Fungi</taxon>
        <taxon>Dikarya</taxon>
        <taxon>Ascomycota</taxon>
        <taxon>Pezizomycotina</taxon>
        <taxon>Sordariomycetes</taxon>
        <taxon>Hypocreomycetidae</taxon>
        <taxon>Hypocreales</taxon>
        <taxon>Nectriaceae</taxon>
        <taxon>Fusarium</taxon>
        <taxon>Fusarium oxysporum species complex</taxon>
    </lineage>
</organism>
<protein>
    <submittedName>
        <fullName evidence="1">Uncharacterized protein</fullName>
    </submittedName>
</protein>
<dbReference type="EMBL" id="VMNF01000011">
    <property type="protein sequence ID" value="TXB99751.1"/>
    <property type="molecule type" value="Genomic_DNA"/>
</dbReference>
<dbReference type="Proteomes" id="UP000321331">
    <property type="component" value="Unassembled WGS sequence"/>
</dbReference>
<dbReference type="AlphaFoldDB" id="A0A5C6SM88"/>
<accession>A0A5C6SM88</accession>
<proteinExistence type="predicted"/>